<dbReference type="Gene3D" id="2.40.37.10">
    <property type="entry name" value="Lyase, Ornithine Decarboxylase, Chain A, domain 1"/>
    <property type="match status" value="1"/>
</dbReference>
<feature type="binding site" evidence="12">
    <location>
        <position position="316"/>
    </location>
    <ligand>
        <name>substrate</name>
    </ligand>
</feature>
<gene>
    <name evidence="12" type="primary">lysA</name>
    <name evidence="17" type="ORF">GGQ74_000446</name>
</gene>
<feature type="active site" description="Proton donor" evidence="13">
    <location>
        <position position="342"/>
    </location>
</feature>
<evidence type="ECO:0000313" key="17">
    <source>
        <dbReference type="EMBL" id="NJB66806.1"/>
    </source>
</evidence>
<dbReference type="InterPro" id="IPR022657">
    <property type="entry name" value="De-COase2_CS"/>
</dbReference>
<comment type="caution">
    <text evidence="17">The sequence shown here is derived from an EMBL/GenBank/DDBJ whole genome shotgun (WGS) entry which is preliminary data.</text>
</comment>
<feature type="binding site" evidence="12">
    <location>
        <position position="343"/>
    </location>
    <ligand>
        <name>substrate</name>
    </ligand>
</feature>
<dbReference type="GO" id="GO:0009089">
    <property type="term" value="P:lysine biosynthetic process via diaminopimelate"/>
    <property type="evidence" value="ECO:0007669"/>
    <property type="project" value="UniProtKB-UniRule"/>
</dbReference>
<dbReference type="Pfam" id="PF00278">
    <property type="entry name" value="Orn_DAP_Arg_deC"/>
    <property type="match status" value="1"/>
</dbReference>
<dbReference type="InterPro" id="IPR029066">
    <property type="entry name" value="PLP-binding_barrel"/>
</dbReference>
<dbReference type="SUPFAM" id="SSF50621">
    <property type="entry name" value="Alanine racemase C-terminal domain-like"/>
    <property type="match status" value="1"/>
</dbReference>
<dbReference type="InterPro" id="IPR000183">
    <property type="entry name" value="Orn/DAP/Arg_de-COase"/>
</dbReference>
<comment type="pathway">
    <text evidence="8 12 14">Amino-acid biosynthesis; L-lysine biosynthesis via DAP pathway; L-lysine from DL-2,6-diaminopimelate: step 1/1.</text>
</comment>
<keyword evidence="18" id="KW-1185">Reference proteome</keyword>
<evidence type="ECO:0000256" key="13">
    <source>
        <dbReference type="PIRSR" id="PIRSR600183-50"/>
    </source>
</evidence>
<dbReference type="CDD" id="cd06828">
    <property type="entry name" value="PLPDE_III_DapDC"/>
    <property type="match status" value="1"/>
</dbReference>
<evidence type="ECO:0000313" key="18">
    <source>
        <dbReference type="Proteomes" id="UP000580856"/>
    </source>
</evidence>
<evidence type="ECO:0000259" key="15">
    <source>
        <dbReference type="Pfam" id="PF00278"/>
    </source>
</evidence>
<feature type="modified residue" description="N6-(pyridoxal phosphate)lysine" evidence="12 13">
    <location>
        <position position="60"/>
    </location>
</feature>
<dbReference type="FunFam" id="3.20.20.10:FF:000003">
    <property type="entry name" value="Diaminopimelate decarboxylase"/>
    <property type="match status" value="1"/>
</dbReference>
<dbReference type="HAMAP" id="MF_02120">
    <property type="entry name" value="LysA"/>
    <property type="match status" value="1"/>
</dbReference>
<feature type="binding site" evidence="12">
    <location>
        <position position="371"/>
    </location>
    <ligand>
        <name>pyridoxal 5'-phosphate</name>
        <dbReference type="ChEBI" id="CHEBI:597326"/>
    </ligand>
</feature>
<dbReference type="PANTHER" id="PTHR43727">
    <property type="entry name" value="DIAMINOPIMELATE DECARBOXYLASE"/>
    <property type="match status" value="1"/>
</dbReference>
<dbReference type="Proteomes" id="UP000580856">
    <property type="component" value="Unassembled WGS sequence"/>
</dbReference>
<evidence type="ECO:0000256" key="2">
    <source>
        <dbReference type="ARBA" id="ARBA00022605"/>
    </source>
</evidence>
<keyword evidence="3 12" id="KW-0210">Decarboxylase</keyword>
<dbReference type="SUPFAM" id="SSF51419">
    <property type="entry name" value="PLP-binding barrel"/>
    <property type="match status" value="1"/>
</dbReference>
<dbReference type="UniPathway" id="UPA00034">
    <property type="reaction ID" value="UER00027"/>
</dbReference>
<comment type="cofactor">
    <cofactor evidence="1 12 13 14">
        <name>pyridoxal 5'-phosphate</name>
        <dbReference type="ChEBI" id="CHEBI:597326"/>
    </cofactor>
</comment>
<dbReference type="InterPro" id="IPR009006">
    <property type="entry name" value="Ala_racemase/Decarboxylase_C"/>
</dbReference>
<organism evidence="17 18">
    <name type="scientific">Desulfobaculum xiamenense</name>
    <dbReference type="NCBI Taxonomy" id="995050"/>
    <lineage>
        <taxon>Bacteria</taxon>
        <taxon>Pseudomonadati</taxon>
        <taxon>Thermodesulfobacteriota</taxon>
        <taxon>Desulfovibrionia</taxon>
        <taxon>Desulfovibrionales</taxon>
        <taxon>Desulfovibrionaceae</taxon>
        <taxon>Desulfobaculum</taxon>
    </lineage>
</organism>
<evidence type="ECO:0000256" key="4">
    <source>
        <dbReference type="ARBA" id="ARBA00022898"/>
    </source>
</evidence>
<evidence type="ECO:0000259" key="16">
    <source>
        <dbReference type="Pfam" id="PF02784"/>
    </source>
</evidence>
<dbReference type="Gene3D" id="3.20.20.10">
    <property type="entry name" value="Alanine racemase"/>
    <property type="match status" value="1"/>
</dbReference>
<comment type="function">
    <text evidence="12">Specifically catalyzes the decarboxylation of meso-diaminopimelate (meso-DAP) to L-lysine.</text>
</comment>
<evidence type="ECO:0000256" key="8">
    <source>
        <dbReference type="ARBA" id="ARBA00060643"/>
    </source>
</evidence>
<dbReference type="EC" id="4.1.1.20" evidence="10 12"/>
<evidence type="ECO:0000256" key="3">
    <source>
        <dbReference type="ARBA" id="ARBA00022793"/>
    </source>
</evidence>
<dbReference type="Pfam" id="PF02784">
    <property type="entry name" value="Orn_Arg_deC_N"/>
    <property type="match status" value="1"/>
</dbReference>
<comment type="catalytic activity">
    <reaction evidence="7 12 14">
        <text>meso-2,6-diaminopimelate + H(+) = L-lysine + CO2</text>
        <dbReference type="Rhea" id="RHEA:15101"/>
        <dbReference type="ChEBI" id="CHEBI:15378"/>
        <dbReference type="ChEBI" id="CHEBI:16526"/>
        <dbReference type="ChEBI" id="CHEBI:32551"/>
        <dbReference type="ChEBI" id="CHEBI:57791"/>
        <dbReference type="EC" id="4.1.1.20"/>
    </reaction>
</comment>
<comment type="similarity">
    <text evidence="9 12">Belongs to the Orn/Lys/Arg decarboxylase class-II family. LysA subfamily.</text>
</comment>
<dbReference type="GO" id="GO:0030170">
    <property type="term" value="F:pyridoxal phosphate binding"/>
    <property type="evidence" value="ECO:0007669"/>
    <property type="project" value="UniProtKB-UniRule"/>
</dbReference>
<dbReference type="PRINTS" id="PR01179">
    <property type="entry name" value="ODADCRBXLASE"/>
</dbReference>
<sequence length="412" mass="44900">MHFFNYENGELKAEGVRVADLAREYGTPLYVYSAATLRRHFKAYDSAFAGLDHMTCYSVKANSNLSVLRLLAEMGAGMDIVSGGELYRALAAGVDPGRIVYSGVGKRPEEIRAALEAGILMFNVESMQELERIGEIASELGTTARISLRINPDVDPRTHPYISTGMKTNKFGLDMDASLAAYQRAKDLPGVEPVGIDCHIGSQLTSVEPFLEALDKILAFHDKLCDMGINIQYLDLGGGLGITYNEEEPPHPAEFGQALTERLGGLPLRLILEPGRSIAGNAGILVTEVVYTKDTPSKHFVIVDAAMNDLIRPSLYGSYHRIAEVVPAGREDLTVDVVGPICESGDFLARDRALPRVESGELLACFSAGAYGFSMSSNYNTRPRACELLVDGENVTVARRRETYDDLIAAER</sequence>
<keyword evidence="2 12" id="KW-0028">Amino-acid biosynthesis</keyword>
<dbReference type="InterPro" id="IPR022644">
    <property type="entry name" value="De-COase2_N"/>
</dbReference>
<protein>
    <recommendedName>
        <fullName evidence="11 12">Diaminopimelate decarboxylase</fullName>
        <shortName evidence="12">DAP decarboxylase</shortName>
        <shortName evidence="12">DAPDC</shortName>
        <ecNumber evidence="10 12">4.1.1.20</ecNumber>
    </recommendedName>
</protein>
<dbReference type="InterPro" id="IPR002986">
    <property type="entry name" value="DAP_deCOOHase_LysA"/>
</dbReference>
<evidence type="ECO:0000256" key="7">
    <source>
        <dbReference type="ARBA" id="ARBA00050464"/>
    </source>
</evidence>
<keyword evidence="4 12" id="KW-0663">Pyridoxal phosphate</keyword>
<dbReference type="InterPro" id="IPR022643">
    <property type="entry name" value="De-COase2_C"/>
</dbReference>
<feature type="binding site" evidence="12">
    <location>
        <begin position="273"/>
        <end position="276"/>
    </location>
    <ligand>
        <name>pyridoxal 5'-phosphate</name>
        <dbReference type="ChEBI" id="CHEBI:597326"/>
    </ligand>
</feature>
<feature type="binding site" evidence="12">
    <location>
        <position position="371"/>
    </location>
    <ligand>
        <name>substrate</name>
    </ligand>
</feature>
<dbReference type="PANTHER" id="PTHR43727:SF2">
    <property type="entry name" value="GROUP IV DECARBOXYLASE"/>
    <property type="match status" value="1"/>
</dbReference>
<evidence type="ECO:0000256" key="1">
    <source>
        <dbReference type="ARBA" id="ARBA00001933"/>
    </source>
</evidence>
<dbReference type="PRINTS" id="PR01181">
    <property type="entry name" value="DAPDCRBXLASE"/>
</dbReference>
<keyword evidence="6 12" id="KW-0456">Lyase</keyword>
<dbReference type="PROSITE" id="PS00879">
    <property type="entry name" value="ODR_DC_2_2"/>
    <property type="match status" value="1"/>
</dbReference>
<keyword evidence="5 12" id="KW-0457">Lysine biosynthesis</keyword>
<evidence type="ECO:0000256" key="5">
    <source>
        <dbReference type="ARBA" id="ARBA00023154"/>
    </source>
</evidence>
<proteinExistence type="inferred from homology"/>
<reference evidence="17 18" key="1">
    <citation type="submission" date="2020-03" db="EMBL/GenBank/DDBJ databases">
        <title>Genomic Encyclopedia of Type Strains, Phase IV (KMG-IV): sequencing the most valuable type-strain genomes for metagenomic binning, comparative biology and taxonomic classification.</title>
        <authorList>
            <person name="Goeker M."/>
        </authorList>
    </citation>
    <scope>NUCLEOTIDE SEQUENCE [LARGE SCALE GENOMIC DNA]</scope>
    <source>
        <strain evidence="17 18">DSM 24233</strain>
    </source>
</reference>
<dbReference type="RefSeq" id="WP_167939911.1">
    <property type="nucleotide sequence ID" value="NZ_JAATJA010000001.1"/>
</dbReference>
<feature type="domain" description="Orn/DAP/Arg decarboxylase 2 N-terminal" evidence="16">
    <location>
        <begin position="35"/>
        <end position="279"/>
    </location>
</feature>
<dbReference type="EMBL" id="JAATJA010000001">
    <property type="protein sequence ID" value="NJB66806.1"/>
    <property type="molecule type" value="Genomic_DNA"/>
</dbReference>
<dbReference type="NCBIfam" id="TIGR01048">
    <property type="entry name" value="lysA"/>
    <property type="match status" value="1"/>
</dbReference>
<evidence type="ECO:0000256" key="12">
    <source>
        <dbReference type="HAMAP-Rule" id="MF_02120"/>
    </source>
</evidence>
<dbReference type="FunFam" id="2.40.37.10:FF:000003">
    <property type="entry name" value="Diaminopimelate decarboxylase"/>
    <property type="match status" value="1"/>
</dbReference>
<feature type="binding site" evidence="12">
    <location>
        <position position="239"/>
    </location>
    <ligand>
        <name>pyridoxal 5'-phosphate</name>
        <dbReference type="ChEBI" id="CHEBI:597326"/>
    </ligand>
</feature>
<feature type="domain" description="Orn/DAP/Arg decarboxylase 2 C-terminal" evidence="15">
    <location>
        <begin position="30"/>
        <end position="369"/>
    </location>
</feature>
<evidence type="ECO:0000256" key="10">
    <source>
        <dbReference type="ARBA" id="ARBA00066427"/>
    </source>
</evidence>
<evidence type="ECO:0000256" key="14">
    <source>
        <dbReference type="RuleBase" id="RU003738"/>
    </source>
</evidence>
<evidence type="ECO:0000256" key="9">
    <source>
        <dbReference type="ARBA" id="ARBA00060983"/>
    </source>
</evidence>
<dbReference type="GO" id="GO:0008836">
    <property type="term" value="F:diaminopimelate decarboxylase activity"/>
    <property type="evidence" value="ECO:0007669"/>
    <property type="project" value="UniProtKB-UniRule"/>
</dbReference>
<evidence type="ECO:0000256" key="11">
    <source>
        <dbReference type="ARBA" id="ARBA00074972"/>
    </source>
</evidence>
<accession>A0A846QDK0</accession>
<dbReference type="AlphaFoldDB" id="A0A846QDK0"/>
<feature type="binding site" evidence="12">
    <location>
        <position position="276"/>
    </location>
    <ligand>
        <name>substrate</name>
    </ligand>
</feature>
<comment type="subunit">
    <text evidence="12">Homodimer.</text>
</comment>
<feature type="binding site" evidence="12">
    <location>
        <position position="312"/>
    </location>
    <ligand>
        <name>substrate</name>
    </ligand>
</feature>
<name>A0A846QDK0_9BACT</name>
<evidence type="ECO:0000256" key="6">
    <source>
        <dbReference type="ARBA" id="ARBA00023239"/>
    </source>
</evidence>